<dbReference type="SUPFAM" id="SSF51445">
    <property type="entry name" value="(Trans)glycosidases"/>
    <property type="match status" value="1"/>
</dbReference>
<dbReference type="RefSeq" id="WP_154419269.1">
    <property type="nucleotide sequence ID" value="NZ_VUNS01000016.1"/>
</dbReference>
<dbReference type="InterPro" id="IPR008979">
    <property type="entry name" value="Galactose-bd-like_sf"/>
</dbReference>
<organism evidence="2 3">
    <name type="scientific">Victivallis lenta</name>
    <dbReference type="NCBI Taxonomy" id="2606640"/>
    <lineage>
        <taxon>Bacteria</taxon>
        <taxon>Pseudomonadati</taxon>
        <taxon>Lentisphaerota</taxon>
        <taxon>Lentisphaeria</taxon>
        <taxon>Victivallales</taxon>
        <taxon>Victivallaceae</taxon>
        <taxon>Victivallis</taxon>
    </lineage>
</organism>
<protein>
    <recommendedName>
        <fullName evidence="4">Carbohydrate binding protein</fullName>
    </recommendedName>
</protein>
<name>A0A844G5G4_9BACT</name>
<keyword evidence="1" id="KW-0732">Signal</keyword>
<evidence type="ECO:0000256" key="1">
    <source>
        <dbReference type="SAM" id="SignalP"/>
    </source>
</evidence>
<dbReference type="Gene3D" id="2.60.120.260">
    <property type="entry name" value="Galactose-binding domain-like"/>
    <property type="match status" value="1"/>
</dbReference>
<evidence type="ECO:0000313" key="3">
    <source>
        <dbReference type="Proteomes" id="UP000435649"/>
    </source>
</evidence>
<keyword evidence="3" id="KW-1185">Reference proteome</keyword>
<sequence>MKFRNLLKILSLAAAIGAAAADGGGNLIRNGTFSKPCRLPGIPHEWEVQRPNPKGGETETKLDGGGFLLYFTGPEYVDQIRIKQSLKLEPGKVYEFQYDYRSRLDAGLKADATFWGTGVFMRSWWQVPSEKWTTVRGLFAMADNVDGNVILTLQNRSRIKLWYRNIILKPTELAKEDIPKLIPEFKVHSVESDDVFILPDTKKKSADFIVNGFSDENLKKFRIEADYYPTPERMVRCRVAGRNIFVPMSAVPDGESTLIGKLYSKADNALIATAQVRLQRVMKLPAGVDFSTPAEVRLEDGRKFFPVGIYAGNGWNFSPAELVKNGFNVIHTYATNRRDVDKGDEEGRARNLKLLDDARKLGARVMVQLPHDYTEKAGESARLPHWLDVYKDHPALFGYYVDETRSIKNTPYPVIKAAYDAVRRHDPAHKWFSYEGPDPNLRDSMDAIIYGVTGPEAVKLCMLNLGPDKPVIHCYGQKDFMAQSATSLDYNQSNFVMPVIWGARGIFYFTYSNLRDRKVNPRCAELKPRVLDTARRFGEISQSIVAGDPLPKWSDTVKTTGKLEYKAFADQGACYIFCGVAADKETGGTLTFTPPAGKRLRDVLNDRPYPNTGELKLELSPGQARIIEVK</sequence>
<dbReference type="InterPro" id="IPR017853">
    <property type="entry name" value="GH"/>
</dbReference>
<feature type="signal peptide" evidence="1">
    <location>
        <begin position="1"/>
        <end position="20"/>
    </location>
</feature>
<feature type="chain" id="PRO_5032535713" description="Carbohydrate binding protein" evidence="1">
    <location>
        <begin position="21"/>
        <end position="630"/>
    </location>
</feature>
<dbReference type="Proteomes" id="UP000435649">
    <property type="component" value="Unassembled WGS sequence"/>
</dbReference>
<evidence type="ECO:0000313" key="2">
    <source>
        <dbReference type="EMBL" id="MST98135.1"/>
    </source>
</evidence>
<gene>
    <name evidence="2" type="ORF">FYJ85_13910</name>
</gene>
<dbReference type="Gene3D" id="3.20.20.80">
    <property type="entry name" value="Glycosidases"/>
    <property type="match status" value="1"/>
</dbReference>
<dbReference type="SUPFAM" id="SSF49785">
    <property type="entry name" value="Galactose-binding domain-like"/>
    <property type="match status" value="1"/>
</dbReference>
<evidence type="ECO:0008006" key="4">
    <source>
        <dbReference type="Google" id="ProtNLM"/>
    </source>
</evidence>
<reference evidence="2 3" key="1">
    <citation type="submission" date="2019-08" db="EMBL/GenBank/DDBJ databases">
        <title>In-depth cultivation of the pig gut microbiome towards novel bacterial diversity and tailored functional studies.</title>
        <authorList>
            <person name="Wylensek D."/>
            <person name="Hitch T.C.A."/>
            <person name="Clavel T."/>
        </authorList>
    </citation>
    <scope>NUCLEOTIDE SEQUENCE [LARGE SCALE GENOMIC DNA]</scope>
    <source>
        <strain evidence="2 3">BBE-744-WT-12</strain>
    </source>
</reference>
<dbReference type="EMBL" id="VUNS01000016">
    <property type="protein sequence ID" value="MST98135.1"/>
    <property type="molecule type" value="Genomic_DNA"/>
</dbReference>
<accession>A0A844G5G4</accession>
<comment type="caution">
    <text evidence="2">The sequence shown here is derived from an EMBL/GenBank/DDBJ whole genome shotgun (WGS) entry which is preliminary data.</text>
</comment>
<dbReference type="AlphaFoldDB" id="A0A844G5G4"/>
<proteinExistence type="predicted"/>